<gene>
    <name evidence="10 15" type="primary">miaA</name>
    <name evidence="15" type="ORF">E6K72_04585</name>
</gene>
<reference evidence="15 16" key="1">
    <citation type="journal article" date="2019" name="Nat. Microbiol.">
        <title>Mediterranean grassland soil C-N compound turnover is dependent on rainfall and depth, and is mediated by genomically divergent microorganisms.</title>
        <authorList>
            <person name="Diamond S."/>
            <person name="Andeer P.F."/>
            <person name="Li Z."/>
            <person name="Crits-Christoph A."/>
            <person name="Burstein D."/>
            <person name="Anantharaman K."/>
            <person name="Lane K.R."/>
            <person name="Thomas B.C."/>
            <person name="Pan C."/>
            <person name="Northen T.R."/>
            <person name="Banfield J.F."/>
        </authorList>
    </citation>
    <scope>NUCLEOTIDE SEQUENCE [LARGE SCALE GENOMIC DNA]</scope>
    <source>
        <strain evidence="15">WS_2</strain>
    </source>
</reference>
<dbReference type="Gene3D" id="1.10.20.140">
    <property type="match status" value="1"/>
</dbReference>
<name>A0A538SZ97_UNCEI</name>
<dbReference type="InterPro" id="IPR027417">
    <property type="entry name" value="P-loop_NTPase"/>
</dbReference>
<dbReference type="PANTHER" id="PTHR11088">
    <property type="entry name" value="TRNA DIMETHYLALLYLTRANSFERASE"/>
    <property type="match status" value="1"/>
</dbReference>
<dbReference type="Pfam" id="PF01715">
    <property type="entry name" value="IPPT"/>
    <property type="match status" value="1"/>
</dbReference>
<accession>A0A538SZ97</accession>
<evidence type="ECO:0000256" key="10">
    <source>
        <dbReference type="HAMAP-Rule" id="MF_00185"/>
    </source>
</evidence>
<dbReference type="Gene3D" id="3.40.50.300">
    <property type="entry name" value="P-loop containing nucleotide triphosphate hydrolases"/>
    <property type="match status" value="1"/>
</dbReference>
<evidence type="ECO:0000256" key="7">
    <source>
        <dbReference type="ARBA" id="ARBA00022840"/>
    </source>
</evidence>
<feature type="region of interest" description="Disordered" evidence="14">
    <location>
        <begin position="321"/>
        <end position="374"/>
    </location>
</feature>
<feature type="compositionally biased region" description="Polar residues" evidence="14">
    <location>
        <begin position="326"/>
        <end position="337"/>
    </location>
</feature>
<comment type="subunit">
    <text evidence="10">Monomer.</text>
</comment>
<feature type="region of interest" description="Interaction with substrate tRNA" evidence="10">
    <location>
        <begin position="225"/>
        <end position="229"/>
    </location>
</feature>
<organism evidence="15 16">
    <name type="scientific">Eiseniibacteriota bacterium</name>
    <dbReference type="NCBI Taxonomy" id="2212470"/>
    <lineage>
        <taxon>Bacteria</taxon>
        <taxon>Candidatus Eiseniibacteriota</taxon>
    </lineage>
</organism>
<dbReference type="HAMAP" id="MF_00185">
    <property type="entry name" value="IPP_trans"/>
    <property type="match status" value="1"/>
</dbReference>
<feature type="region of interest" description="Disordered" evidence="14">
    <location>
        <begin position="1"/>
        <end position="67"/>
    </location>
</feature>
<evidence type="ECO:0000256" key="2">
    <source>
        <dbReference type="ARBA" id="ARBA00003213"/>
    </source>
</evidence>
<evidence type="ECO:0000256" key="5">
    <source>
        <dbReference type="ARBA" id="ARBA00022694"/>
    </source>
</evidence>
<dbReference type="AlphaFoldDB" id="A0A538SZ97"/>
<evidence type="ECO:0000256" key="4">
    <source>
        <dbReference type="ARBA" id="ARBA00022679"/>
    </source>
</evidence>
<comment type="similarity">
    <text evidence="3 10 13">Belongs to the IPP transferase family.</text>
</comment>
<dbReference type="GO" id="GO:0052381">
    <property type="term" value="F:tRNA dimethylallyltransferase activity"/>
    <property type="evidence" value="ECO:0007669"/>
    <property type="project" value="UniProtKB-UniRule"/>
</dbReference>
<feature type="compositionally biased region" description="Basic residues" evidence="14">
    <location>
        <begin position="1"/>
        <end position="12"/>
    </location>
</feature>
<keyword evidence="8 10" id="KW-0460">Magnesium</keyword>
<keyword evidence="4 10" id="KW-0808">Transferase</keyword>
<dbReference type="InterPro" id="IPR039657">
    <property type="entry name" value="Dimethylallyltransferase"/>
</dbReference>
<dbReference type="EC" id="2.5.1.75" evidence="10"/>
<feature type="binding site" evidence="10">
    <location>
        <begin position="76"/>
        <end position="83"/>
    </location>
    <ligand>
        <name>ATP</name>
        <dbReference type="ChEBI" id="CHEBI:30616"/>
    </ligand>
</feature>
<dbReference type="PANTHER" id="PTHR11088:SF60">
    <property type="entry name" value="TRNA DIMETHYLALLYLTRANSFERASE"/>
    <property type="match status" value="1"/>
</dbReference>
<evidence type="ECO:0000256" key="3">
    <source>
        <dbReference type="ARBA" id="ARBA00005842"/>
    </source>
</evidence>
<sequence length="374" mass="39446">MPRREARGRRAHPSRDARAGGSPVRDLAAARGSPRAADLRAARSRRAPPALRPGVSGSAAQARASTGERRVVAVVGATATGKTALGEILAATLGGEVVCADSRQVYRELEIGTGKPSPAERAARPHHLFDALPLGARASAGWYGRAAGDACAAIHARGRVPVLVGGSGLYLEAAQAGLSPAPPSSLAVRARLRREAHELGTEALHARLARADPATAARLPPRDTQRITRALEVLEASGRPLSSWLGQPPLTPVAGEWRVIEVTLAPRALAERIELRTRDMFEHGLIAETQALLSAGHGDALCALRAIGYDEAMELIAGRLTRPAGTGSTPRGWTQRSAKPRWPQLRVPRCAERGPAWRNAAPSTKARAARRNSG</sequence>
<dbReference type="FunFam" id="1.10.20.140:FF:000001">
    <property type="entry name" value="tRNA dimethylallyltransferase"/>
    <property type="match status" value="1"/>
</dbReference>
<dbReference type="EMBL" id="VBOS01000153">
    <property type="protein sequence ID" value="TMQ56701.1"/>
    <property type="molecule type" value="Genomic_DNA"/>
</dbReference>
<feature type="site" description="Interaction with substrate tRNA" evidence="10">
    <location>
        <position position="189"/>
    </location>
</feature>
<evidence type="ECO:0000256" key="8">
    <source>
        <dbReference type="ARBA" id="ARBA00022842"/>
    </source>
</evidence>
<evidence type="ECO:0000256" key="6">
    <source>
        <dbReference type="ARBA" id="ARBA00022741"/>
    </source>
</evidence>
<dbReference type="GO" id="GO:0005524">
    <property type="term" value="F:ATP binding"/>
    <property type="evidence" value="ECO:0007669"/>
    <property type="project" value="UniProtKB-UniRule"/>
</dbReference>
<dbReference type="NCBIfam" id="TIGR00174">
    <property type="entry name" value="miaA"/>
    <property type="match status" value="1"/>
</dbReference>
<comment type="caution">
    <text evidence="15">The sequence shown here is derived from an EMBL/GenBank/DDBJ whole genome shotgun (WGS) entry which is preliminary data.</text>
</comment>
<comment type="catalytic activity">
    <reaction evidence="9 10 11">
        <text>adenosine(37) in tRNA + dimethylallyl diphosphate = N(6)-dimethylallyladenosine(37) in tRNA + diphosphate</text>
        <dbReference type="Rhea" id="RHEA:26482"/>
        <dbReference type="Rhea" id="RHEA-COMP:10162"/>
        <dbReference type="Rhea" id="RHEA-COMP:10375"/>
        <dbReference type="ChEBI" id="CHEBI:33019"/>
        <dbReference type="ChEBI" id="CHEBI:57623"/>
        <dbReference type="ChEBI" id="CHEBI:74411"/>
        <dbReference type="ChEBI" id="CHEBI:74415"/>
        <dbReference type="EC" id="2.5.1.75"/>
    </reaction>
</comment>
<comment type="caution">
    <text evidence="10">Lacks conserved residue(s) required for the propagation of feature annotation.</text>
</comment>
<keyword evidence="5 10" id="KW-0819">tRNA processing</keyword>
<dbReference type="GO" id="GO:0006400">
    <property type="term" value="P:tRNA modification"/>
    <property type="evidence" value="ECO:0007669"/>
    <property type="project" value="TreeGrafter"/>
</dbReference>
<evidence type="ECO:0000313" key="15">
    <source>
        <dbReference type="EMBL" id="TMQ56701.1"/>
    </source>
</evidence>
<keyword evidence="7 10" id="KW-0067">ATP-binding</keyword>
<comment type="cofactor">
    <cofactor evidence="1 10">
        <name>Mg(2+)</name>
        <dbReference type="ChEBI" id="CHEBI:18420"/>
    </cofactor>
</comment>
<evidence type="ECO:0000313" key="16">
    <source>
        <dbReference type="Proteomes" id="UP000317716"/>
    </source>
</evidence>
<keyword evidence="6 10" id="KW-0547">Nucleotide-binding</keyword>
<protein>
    <recommendedName>
        <fullName evidence="10">tRNA dimethylallyltransferase</fullName>
        <ecNumber evidence="10">2.5.1.75</ecNumber>
    </recommendedName>
    <alternativeName>
        <fullName evidence="10">Dimethylallyl diphosphate:tRNA dimethylallyltransferase</fullName>
        <shortName evidence="10">DMAPP:tRNA dimethylallyltransferase</shortName>
        <shortName evidence="10">DMATase</shortName>
    </alternativeName>
    <alternativeName>
        <fullName evidence="10">Isopentenyl-diphosphate:tRNA isopentenyltransferase</fullName>
        <shortName evidence="10">IPP transferase</shortName>
        <shortName evidence="10">IPPT</shortName>
        <shortName evidence="10">IPTase</shortName>
    </alternativeName>
</protein>
<evidence type="ECO:0000256" key="9">
    <source>
        <dbReference type="ARBA" id="ARBA00049563"/>
    </source>
</evidence>
<feature type="region of interest" description="Interaction with substrate tRNA" evidence="10">
    <location>
        <begin position="101"/>
        <end position="104"/>
    </location>
</feature>
<evidence type="ECO:0000256" key="13">
    <source>
        <dbReference type="RuleBase" id="RU003785"/>
    </source>
</evidence>
<evidence type="ECO:0000256" key="1">
    <source>
        <dbReference type="ARBA" id="ARBA00001946"/>
    </source>
</evidence>
<proteinExistence type="inferred from homology"/>
<feature type="binding site" evidence="10">
    <location>
        <begin position="78"/>
        <end position="83"/>
    </location>
    <ligand>
        <name>substrate</name>
    </ligand>
</feature>
<comment type="function">
    <text evidence="2 10 12">Catalyzes the transfer of a dimethylallyl group onto the adenine at position 37 in tRNAs that read codons beginning with uridine, leading to the formation of N6-(dimethylallyl)adenosine (i(6)A).</text>
</comment>
<dbReference type="SUPFAM" id="SSF52540">
    <property type="entry name" value="P-loop containing nucleoside triphosphate hydrolases"/>
    <property type="match status" value="1"/>
</dbReference>
<dbReference type="InterPro" id="IPR018022">
    <property type="entry name" value="IPT"/>
</dbReference>
<evidence type="ECO:0000256" key="11">
    <source>
        <dbReference type="RuleBase" id="RU003783"/>
    </source>
</evidence>
<feature type="site" description="Interaction with substrate tRNA" evidence="10">
    <location>
        <position position="167"/>
    </location>
</feature>
<dbReference type="Proteomes" id="UP000317716">
    <property type="component" value="Unassembled WGS sequence"/>
</dbReference>
<evidence type="ECO:0000256" key="12">
    <source>
        <dbReference type="RuleBase" id="RU003784"/>
    </source>
</evidence>
<evidence type="ECO:0000256" key="14">
    <source>
        <dbReference type="SAM" id="MobiDB-lite"/>
    </source>
</evidence>